<organism evidence="2 3">
    <name type="scientific">Lutibacter litoralis</name>
    <dbReference type="NCBI Taxonomy" id="321268"/>
    <lineage>
        <taxon>Bacteria</taxon>
        <taxon>Pseudomonadati</taxon>
        <taxon>Bacteroidota</taxon>
        <taxon>Flavobacteriia</taxon>
        <taxon>Flavobacteriales</taxon>
        <taxon>Flavobacteriaceae</taxon>
        <taxon>Lutibacter</taxon>
    </lineage>
</organism>
<name>A0ABV5JVK1_9FLAO</name>
<dbReference type="Proteomes" id="UP001589665">
    <property type="component" value="Unassembled WGS sequence"/>
</dbReference>
<keyword evidence="1" id="KW-1133">Transmembrane helix</keyword>
<gene>
    <name evidence="2" type="ORF">ACFFT3_01110</name>
</gene>
<comment type="caution">
    <text evidence="2">The sequence shown here is derived from an EMBL/GenBank/DDBJ whole genome shotgun (WGS) entry which is preliminary data.</text>
</comment>
<keyword evidence="1" id="KW-0812">Transmembrane</keyword>
<evidence type="ECO:0000256" key="1">
    <source>
        <dbReference type="SAM" id="Phobius"/>
    </source>
</evidence>
<dbReference type="RefSeq" id="WP_204744205.1">
    <property type="nucleotide sequence ID" value="NZ_BMNS01000001.1"/>
</dbReference>
<feature type="transmembrane region" description="Helical" evidence="1">
    <location>
        <begin position="119"/>
        <end position="140"/>
    </location>
</feature>
<dbReference type="EMBL" id="JBHMDX010000001">
    <property type="protein sequence ID" value="MFB9270471.1"/>
    <property type="molecule type" value="Genomic_DNA"/>
</dbReference>
<evidence type="ECO:0000313" key="3">
    <source>
        <dbReference type="Proteomes" id="UP001589665"/>
    </source>
</evidence>
<reference evidence="2 3" key="1">
    <citation type="submission" date="2024-09" db="EMBL/GenBank/DDBJ databases">
        <authorList>
            <person name="Sun Q."/>
            <person name="Mori K."/>
        </authorList>
    </citation>
    <scope>NUCLEOTIDE SEQUENCE [LARGE SCALE GENOMIC DNA]</scope>
    <source>
        <strain evidence="2 3">JCM 13034</strain>
    </source>
</reference>
<sequence>MNLSEYINKRNGAPLGASNSLRNMLKRSLGAGKFSIFWKFWNPIWSYYLGKYIFKPLKIIFPKALSLLLTFVFCGFLHDVAIMLINRNFTLLLTPWFLLMGLCVILGDYLKIDYSKFPWIVRAFINILIISSCLILAYQLRI</sequence>
<keyword evidence="3" id="KW-1185">Reference proteome</keyword>
<evidence type="ECO:0000313" key="2">
    <source>
        <dbReference type="EMBL" id="MFB9270471.1"/>
    </source>
</evidence>
<proteinExistence type="predicted"/>
<feature type="transmembrane region" description="Helical" evidence="1">
    <location>
        <begin position="91"/>
        <end position="110"/>
    </location>
</feature>
<protein>
    <submittedName>
        <fullName evidence="2">MBOAT family O-acyltransferase</fullName>
    </submittedName>
</protein>
<accession>A0ABV5JVK1</accession>
<keyword evidence="1" id="KW-0472">Membrane</keyword>
<feature type="transmembrane region" description="Helical" evidence="1">
    <location>
        <begin position="64"/>
        <end position="85"/>
    </location>
</feature>